<evidence type="ECO:0000313" key="1">
    <source>
        <dbReference type="EMBL" id="MFF4526933.1"/>
    </source>
</evidence>
<protein>
    <recommendedName>
        <fullName evidence="3">RusA-like resolvase</fullName>
    </recommendedName>
</protein>
<name>A0ABW6UW14_9ACTN</name>
<evidence type="ECO:0000313" key="2">
    <source>
        <dbReference type="Proteomes" id="UP001602058"/>
    </source>
</evidence>
<keyword evidence="2" id="KW-1185">Reference proteome</keyword>
<dbReference type="RefSeq" id="WP_387892419.1">
    <property type="nucleotide sequence ID" value="NZ_JBIAWJ010000031.1"/>
</dbReference>
<dbReference type="Proteomes" id="UP001602058">
    <property type="component" value="Unassembled WGS sequence"/>
</dbReference>
<sequence>MTMTAPDPTALSIPRPPSWRVELPVGTFLLNDNQRLHHRRKAEYIELIRRASGFAARAAKTPTFQRIHVFYVVHPKPDLRRRDPGNWSPTAKAAIDGLVDAGVVPDDNSDRVLGGDPRIGHPVKGSQFVLWITDLDQMHPDHIALLNPPGATR</sequence>
<comment type="caution">
    <text evidence="1">The sequence shown here is derived from an EMBL/GenBank/DDBJ whole genome shotgun (WGS) entry which is preliminary data.</text>
</comment>
<proteinExistence type="predicted"/>
<dbReference type="InterPro" id="IPR036614">
    <property type="entry name" value="RusA-like_sf"/>
</dbReference>
<evidence type="ECO:0008006" key="3">
    <source>
        <dbReference type="Google" id="ProtNLM"/>
    </source>
</evidence>
<dbReference type="EMBL" id="JBIAWJ010000031">
    <property type="protein sequence ID" value="MFF4526933.1"/>
    <property type="molecule type" value="Genomic_DNA"/>
</dbReference>
<reference evidence="1 2" key="1">
    <citation type="submission" date="2024-10" db="EMBL/GenBank/DDBJ databases">
        <title>The Natural Products Discovery Center: Release of the First 8490 Sequenced Strains for Exploring Actinobacteria Biosynthetic Diversity.</title>
        <authorList>
            <person name="Kalkreuter E."/>
            <person name="Kautsar S.A."/>
            <person name="Yang D."/>
            <person name="Bader C.D."/>
            <person name="Teijaro C.N."/>
            <person name="Fluegel L."/>
            <person name="Davis C.M."/>
            <person name="Simpson J.R."/>
            <person name="Lauterbach L."/>
            <person name="Steele A.D."/>
            <person name="Gui C."/>
            <person name="Meng S."/>
            <person name="Li G."/>
            <person name="Viehrig K."/>
            <person name="Ye F."/>
            <person name="Su P."/>
            <person name="Kiefer A.F."/>
            <person name="Nichols A."/>
            <person name="Cepeda A.J."/>
            <person name="Yan W."/>
            <person name="Fan B."/>
            <person name="Jiang Y."/>
            <person name="Adhikari A."/>
            <person name="Zheng C.-J."/>
            <person name="Schuster L."/>
            <person name="Cowan T.M."/>
            <person name="Smanski M.J."/>
            <person name="Chevrette M.G."/>
            <person name="De Carvalho L.P.S."/>
            <person name="Shen B."/>
        </authorList>
    </citation>
    <scope>NUCLEOTIDE SEQUENCE [LARGE SCALE GENOMIC DNA]</scope>
    <source>
        <strain evidence="1 2">NPDC001390</strain>
    </source>
</reference>
<gene>
    <name evidence="1" type="ORF">ACFY1D_36810</name>
</gene>
<dbReference type="Gene3D" id="3.30.1330.70">
    <property type="entry name" value="Holliday junction resolvase RusA"/>
    <property type="match status" value="1"/>
</dbReference>
<dbReference type="SUPFAM" id="SSF103084">
    <property type="entry name" value="Holliday junction resolvase RusA"/>
    <property type="match status" value="1"/>
</dbReference>
<accession>A0ABW6UW14</accession>
<organism evidence="1 2">
    <name type="scientific">Streptomyces bluensis</name>
    <dbReference type="NCBI Taxonomy" id="33897"/>
    <lineage>
        <taxon>Bacteria</taxon>
        <taxon>Bacillati</taxon>
        <taxon>Actinomycetota</taxon>
        <taxon>Actinomycetes</taxon>
        <taxon>Kitasatosporales</taxon>
        <taxon>Streptomycetaceae</taxon>
        <taxon>Streptomyces</taxon>
    </lineage>
</organism>